<protein>
    <recommendedName>
        <fullName evidence="2">Antitoxin</fullName>
    </recommendedName>
</protein>
<dbReference type="NCBIfam" id="TIGR01552">
    <property type="entry name" value="phd_fam"/>
    <property type="match status" value="1"/>
</dbReference>
<dbReference type="Gene3D" id="3.40.1620.10">
    <property type="entry name" value="YefM-like domain"/>
    <property type="match status" value="1"/>
</dbReference>
<dbReference type="RefSeq" id="WP_212516396.1">
    <property type="nucleotide sequence ID" value="NZ_JAGSOH010000004.1"/>
</dbReference>
<evidence type="ECO:0000313" key="4">
    <source>
        <dbReference type="Proteomes" id="UP000676325"/>
    </source>
</evidence>
<dbReference type="Proteomes" id="UP000676325">
    <property type="component" value="Unassembled WGS sequence"/>
</dbReference>
<organism evidence="3 4">
    <name type="scientific">Actinospica acidithermotolerans</name>
    <dbReference type="NCBI Taxonomy" id="2828514"/>
    <lineage>
        <taxon>Bacteria</taxon>
        <taxon>Bacillati</taxon>
        <taxon>Actinomycetota</taxon>
        <taxon>Actinomycetes</taxon>
        <taxon>Catenulisporales</taxon>
        <taxon>Actinospicaceae</taxon>
        <taxon>Actinospica</taxon>
    </lineage>
</organism>
<comment type="caution">
    <text evidence="3">The sequence shown here is derived from an EMBL/GenBank/DDBJ whole genome shotgun (WGS) entry which is preliminary data.</text>
</comment>
<accession>A0A941E6A9</accession>
<dbReference type="AlphaFoldDB" id="A0A941E6A9"/>
<evidence type="ECO:0000256" key="1">
    <source>
        <dbReference type="ARBA" id="ARBA00009981"/>
    </source>
</evidence>
<dbReference type="Pfam" id="PF02604">
    <property type="entry name" value="PhdYeFM_antitox"/>
    <property type="match status" value="1"/>
</dbReference>
<proteinExistence type="inferred from homology"/>
<gene>
    <name evidence="3" type="ORF">KDK95_02910</name>
</gene>
<dbReference type="InterPro" id="IPR006442">
    <property type="entry name" value="Antitoxin_Phd/YefM"/>
</dbReference>
<sequence>MSETVTLTDARTRLGNLVAKSHHGGEIITITQHGTPVAAIVPYEVLEYFRRREDEADVALAERILAQDDDLVPHDQVRKLLGMDEDS</sequence>
<name>A0A941E6A9_9ACTN</name>
<dbReference type="InterPro" id="IPR036165">
    <property type="entry name" value="YefM-like_sf"/>
</dbReference>
<comment type="function">
    <text evidence="2">Antitoxin component of a type II toxin-antitoxin (TA) system.</text>
</comment>
<evidence type="ECO:0000256" key="2">
    <source>
        <dbReference type="RuleBase" id="RU362080"/>
    </source>
</evidence>
<keyword evidence="4" id="KW-1185">Reference proteome</keyword>
<evidence type="ECO:0000313" key="3">
    <source>
        <dbReference type="EMBL" id="MBR7825242.1"/>
    </source>
</evidence>
<dbReference type="SUPFAM" id="SSF143120">
    <property type="entry name" value="YefM-like"/>
    <property type="match status" value="1"/>
</dbReference>
<dbReference type="EMBL" id="JAGSOH010000004">
    <property type="protein sequence ID" value="MBR7825242.1"/>
    <property type="molecule type" value="Genomic_DNA"/>
</dbReference>
<reference evidence="3" key="1">
    <citation type="submission" date="2021-04" db="EMBL/GenBank/DDBJ databases">
        <title>Genome based classification of Actinospica acidithermotolerans sp. nov., an actinobacterium isolated from an Indonesian hot spring.</title>
        <authorList>
            <person name="Kusuma A.B."/>
            <person name="Putra K.E."/>
            <person name="Nafisah S."/>
            <person name="Loh J."/>
            <person name="Nouioui I."/>
            <person name="Goodfellow M."/>
        </authorList>
    </citation>
    <scope>NUCLEOTIDE SEQUENCE</scope>
    <source>
        <strain evidence="3">MGRD01-02</strain>
    </source>
</reference>
<comment type="similarity">
    <text evidence="1 2">Belongs to the phD/YefM antitoxin family.</text>
</comment>